<dbReference type="PANTHER" id="PTHR42793">
    <property type="entry name" value="COA BINDING DOMAIN CONTAINING PROTEIN"/>
    <property type="match status" value="1"/>
</dbReference>
<dbReference type="Pfam" id="PF13549">
    <property type="entry name" value="ATP-grasp_5"/>
    <property type="match status" value="1"/>
</dbReference>
<evidence type="ECO:0000313" key="4">
    <source>
        <dbReference type="Proteomes" id="UP000608530"/>
    </source>
</evidence>
<dbReference type="InterPro" id="IPR016102">
    <property type="entry name" value="Succinyl-CoA_synth-like"/>
</dbReference>
<proteinExistence type="predicted"/>
<dbReference type="Pfam" id="PF13607">
    <property type="entry name" value="Succ_CoA_lig"/>
    <property type="match status" value="1"/>
</dbReference>
<comment type="caution">
    <text evidence="3">The sequence shown here is derived from an EMBL/GenBank/DDBJ whole genome shotgun (WGS) entry which is preliminary data.</text>
</comment>
<dbReference type="SMART" id="SM00881">
    <property type="entry name" value="CoA_binding"/>
    <property type="match status" value="1"/>
</dbReference>
<dbReference type="SUPFAM" id="SSF52210">
    <property type="entry name" value="Succinyl-CoA synthetase domains"/>
    <property type="match status" value="2"/>
</dbReference>
<dbReference type="InterPro" id="IPR013815">
    <property type="entry name" value="ATP_grasp_subdomain_1"/>
</dbReference>
<dbReference type="InterPro" id="IPR011761">
    <property type="entry name" value="ATP-grasp"/>
</dbReference>
<feature type="domain" description="ATP-grasp" evidence="2">
    <location>
        <begin position="478"/>
        <end position="514"/>
    </location>
</feature>
<evidence type="ECO:0000313" key="3">
    <source>
        <dbReference type="EMBL" id="MBK0420306.1"/>
    </source>
</evidence>
<protein>
    <submittedName>
        <fullName evidence="3">Acetate--CoA ligase family protein</fullName>
    </submittedName>
</protein>
<keyword evidence="3" id="KW-0436">Ligase</keyword>
<dbReference type="Proteomes" id="UP000608530">
    <property type="component" value="Unassembled WGS sequence"/>
</dbReference>
<dbReference type="GO" id="GO:0005524">
    <property type="term" value="F:ATP binding"/>
    <property type="evidence" value="ECO:0007669"/>
    <property type="project" value="UniProtKB-UniRule"/>
</dbReference>
<dbReference type="Gene3D" id="3.30.1490.20">
    <property type="entry name" value="ATP-grasp fold, A domain"/>
    <property type="match status" value="1"/>
</dbReference>
<dbReference type="EMBL" id="JAEHOH010000025">
    <property type="protein sequence ID" value="MBK0420306.1"/>
    <property type="molecule type" value="Genomic_DNA"/>
</dbReference>
<gene>
    <name evidence="3" type="ORF">JD276_14830</name>
</gene>
<dbReference type="GO" id="GO:0046872">
    <property type="term" value="F:metal ion binding"/>
    <property type="evidence" value="ECO:0007669"/>
    <property type="project" value="InterPro"/>
</dbReference>
<reference evidence="3" key="1">
    <citation type="submission" date="2020-12" db="EMBL/GenBank/DDBJ databases">
        <title>Leucobacter sp. CAS1, isolated from Chromium sludge.</title>
        <authorList>
            <person name="Xu Z."/>
        </authorList>
    </citation>
    <scope>NUCLEOTIDE SEQUENCE</scope>
    <source>
        <strain evidence="3">CSA1</strain>
    </source>
</reference>
<evidence type="ECO:0000256" key="1">
    <source>
        <dbReference type="PROSITE-ProRule" id="PRU00409"/>
    </source>
</evidence>
<dbReference type="SUPFAM" id="SSF51735">
    <property type="entry name" value="NAD(P)-binding Rossmann-fold domains"/>
    <property type="match status" value="1"/>
</dbReference>
<evidence type="ECO:0000259" key="2">
    <source>
        <dbReference type="PROSITE" id="PS50975"/>
    </source>
</evidence>
<dbReference type="PANTHER" id="PTHR42793:SF1">
    <property type="entry name" value="PEPTIDYL-LYSINE N-ACETYLTRANSFERASE PATZ"/>
    <property type="match status" value="1"/>
</dbReference>
<dbReference type="Gene3D" id="3.40.50.261">
    <property type="entry name" value="Succinyl-CoA synthetase domains"/>
    <property type="match status" value="2"/>
</dbReference>
<dbReference type="SUPFAM" id="SSF56059">
    <property type="entry name" value="Glutathione synthetase ATP-binding domain-like"/>
    <property type="match status" value="1"/>
</dbReference>
<dbReference type="AlphaFoldDB" id="A0A934UW97"/>
<accession>A0A934UW97</accession>
<name>A0A934UW97_9MICO</name>
<dbReference type="InterPro" id="IPR036291">
    <property type="entry name" value="NAD(P)-bd_dom_sf"/>
</dbReference>
<dbReference type="GO" id="GO:0016874">
    <property type="term" value="F:ligase activity"/>
    <property type="evidence" value="ECO:0007669"/>
    <property type="project" value="UniProtKB-KW"/>
</dbReference>
<keyword evidence="4" id="KW-1185">Reference proteome</keyword>
<sequence>MRPFFEPRGVMVVGASASPEKLGAVMAASLEKSGVPLARVNPRANADGFATSAAEAARQIADSGGHPDLAVICVPAGATPAALADCAAAGARAALVCSGGFSEIGPEGAAIEDRVRDELARGGMRLLGPNTSGFFAPGRGLIASFVPGAHRVAVGSVGIVAASGGVNHMLAFRLSGQGVGISLGVGIGTGVDVDHADVLAHLASDEQTRVIALHLETCDDGPALLAAVRAATARKPVVALVVGRNNVSEFARSHTGALATSWRTTRSVLSQAGAVVVDDEEQLISAVIGLSGGRIAASRSPGAALITGQAGPGLLIADELGSRRVDLPVLSEQTRQRIGELLPPLTYQANPVDTGRPGPGFSEVIAAVADDAEVDAVGVYGLTEPVLDMVSSVRRAKEMQRGSAPVIVAMDGPEEELAADRSAAVGAGVPFVTGPLGLAQAVAAVVEDARLRALDEAAVAVAGPGLEASGGWDEHAAKRLVAGLGIATPERRVVVSREEAHAAFTELRAPLAVKILSETLLHKTEVGGVHLGIADREALDAAFDALLTIGAERVLVEEMAPSGIDLILGARRDPVFGPIVLLGIGGTAAEAIGDVVIRSAPLSTEIAAAMPDELQAAALLRGWRGGPAVDTAELAACIAGIGGLLVANEWIDELEVNPLRVTAEGAIALDAVLVTRKEDDGVDTDN</sequence>
<dbReference type="PROSITE" id="PS50975">
    <property type="entry name" value="ATP_GRASP"/>
    <property type="match status" value="1"/>
</dbReference>
<dbReference type="InterPro" id="IPR003781">
    <property type="entry name" value="CoA-bd"/>
</dbReference>
<keyword evidence="1" id="KW-0067">ATP-binding</keyword>
<organism evidence="3 4">
    <name type="scientific">Leucobacter chromiisoli</name>
    <dbReference type="NCBI Taxonomy" id="2796471"/>
    <lineage>
        <taxon>Bacteria</taxon>
        <taxon>Bacillati</taxon>
        <taxon>Actinomycetota</taxon>
        <taxon>Actinomycetes</taxon>
        <taxon>Micrococcales</taxon>
        <taxon>Microbacteriaceae</taxon>
        <taxon>Leucobacter</taxon>
    </lineage>
</organism>
<dbReference type="Pfam" id="PF13380">
    <property type="entry name" value="CoA_binding_2"/>
    <property type="match status" value="1"/>
</dbReference>
<dbReference type="Gene3D" id="3.30.470.20">
    <property type="entry name" value="ATP-grasp fold, B domain"/>
    <property type="match status" value="1"/>
</dbReference>
<dbReference type="Gene3D" id="3.40.50.720">
    <property type="entry name" value="NAD(P)-binding Rossmann-like Domain"/>
    <property type="match status" value="1"/>
</dbReference>
<keyword evidence="1" id="KW-0547">Nucleotide-binding</keyword>
<dbReference type="InterPro" id="IPR032875">
    <property type="entry name" value="Succ_CoA_lig_flav_dom"/>
</dbReference>